<dbReference type="Proteomes" id="UP000030665">
    <property type="component" value="Unassembled WGS sequence"/>
</dbReference>
<keyword evidence="5" id="KW-1185">Reference proteome</keyword>
<evidence type="ECO:0000313" key="4">
    <source>
        <dbReference type="EMBL" id="CDW53061.1"/>
    </source>
</evidence>
<dbReference type="SUPFAM" id="SSF74853">
    <property type="entry name" value="Lamin A/C globular tail domain"/>
    <property type="match status" value="1"/>
</dbReference>
<feature type="transmembrane region" description="Helical" evidence="2">
    <location>
        <begin position="183"/>
        <end position="205"/>
    </location>
</feature>
<gene>
    <name evidence="4" type="ORF">TTRE_0000132401</name>
</gene>
<feature type="domain" description="LTD" evidence="3">
    <location>
        <begin position="1"/>
        <end position="90"/>
    </location>
</feature>
<evidence type="ECO:0000256" key="1">
    <source>
        <dbReference type="SAM" id="MobiDB-lite"/>
    </source>
</evidence>
<dbReference type="InterPro" id="IPR001322">
    <property type="entry name" value="Lamin_tail_dom"/>
</dbReference>
<reference evidence="4" key="2">
    <citation type="submission" date="2014-03" db="EMBL/GenBank/DDBJ databases">
        <title>The whipworm genome and dual-species transcriptomics of an intimate host-pathogen interaction.</title>
        <authorList>
            <person name="Foth B.J."/>
            <person name="Tsai I.J."/>
            <person name="Reid A.J."/>
            <person name="Bancroft A.J."/>
            <person name="Nichol S."/>
            <person name="Tracey A."/>
            <person name="Holroyd N."/>
            <person name="Cotton J.A."/>
            <person name="Stanley E.J."/>
            <person name="Zarowiecki M."/>
            <person name="Liu J.Z."/>
            <person name="Huckvale T."/>
            <person name="Cooper P.J."/>
            <person name="Grencis R.K."/>
            <person name="Berriman M."/>
        </authorList>
    </citation>
    <scope>NUCLEOTIDE SEQUENCE [LARGE SCALE GENOMIC DNA]</scope>
</reference>
<evidence type="ECO:0000259" key="3">
    <source>
        <dbReference type="PROSITE" id="PS51841"/>
    </source>
</evidence>
<feature type="compositionally biased region" description="Acidic residues" evidence="1">
    <location>
        <begin position="315"/>
        <end position="325"/>
    </location>
</feature>
<proteinExistence type="predicted"/>
<feature type="region of interest" description="Disordered" evidence="1">
    <location>
        <begin position="302"/>
        <end position="332"/>
    </location>
</feature>
<feature type="region of interest" description="Disordered" evidence="1">
    <location>
        <begin position="248"/>
        <end position="289"/>
    </location>
</feature>
<keyword evidence="2" id="KW-1133">Transmembrane helix</keyword>
<dbReference type="InterPro" id="IPR036415">
    <property type="entry name" value="Lamin_tail_dom_sf"/>
</dbReference>
<dbReference type="OrthoDB" id="102442at2759"/>
<keyword evidence="2" id="KW-0472">Membrane</keyword>
<protein>
    <recommendedName>
        <fullName evidence="3">LTD domain-containing protein</fullName>
    </recommendedName>
</protein>
<dbReference type="Gene3D" id="2.60.40.1260">
    <property type="entry name" value="Lamin Tail domain"/>
    <property type="match status" value="1"/>
</dbReference>
<dbReference type="EMBL" id="HG805839">
    <property type="protein sequence ID" value="CDW53061.1"/>
    <property type="molecule type" value="Genomic_DNA"/>
</dbReference>
<sequence>MEFVRNFRAARLSLKCPSADRLVLKSDKTVTVWSCNSEVTPNPPTDLVTRNQQWPVGPRIRTTLFNASEEELAWRESENVSRSERTSYRSSDPLDYGRTPITYNGCPRRAAVFFKVTLSNVDVYQETLYTPIVSIPFSNLKSLKNIDYLNENADVNKNIDEDVDDDNDVEPAVTIHIVLTCLFGIYLILTSVAIMAATLWYDWFVSHCPFDRIRKICMGKKETEMESPFYKFVENSVRLSAFQQRAKLNKQEKPTKPGILQDSVSLPSEDTDKTNASTETGDISSKSTSMKVEHVHSFTARLMATDSIEEHEGNDSETDEEELDDELRNHII</sequence>
<evidence type="ECO:0000313" key="5">
    <source>
        <dbReference type="Proteomes" id="UP000030665"/>
    </source>
</evidence>
<accession>A0A077YYZ2</accession>
<dbReference type="STRING" id="36087.A0A077YYZ2"/>
<evidence type="ECO:0000256" key="2">
    <source>
        <dbReference type="SAM" id="Phobius"/>
    </source>
</evidence>
<name>A0A077YYZ2_TRITR</name>
<dbReference type="AlphaFoldDB" id="A0A077YYZ2"/>
<reference evidence="4" key="1">
    <citation type="submission" date="2014-01" db="EMBL/GenBank/DDBJ databases">
        <authorList>
            <person name="Aslett M."/>
        </authorList>
    </citation>
    <scope>NUCLEOTIDE SEQUENCE</scope>
</reference>
<dbReference type="PROSITE" id="PS51841">
    <property type="entry name" value="LTD"/>
    <property type="match status" value="1"/>
</dbReference>
<organism evidence="4 5">
    <name type="scientific">Trichuris trichiura</name>
    <name type="common">Whipworm</name>
    <name type="synonym">Trichocephalus trichiurus</name>
    <dbReference type="NCBI Taxonomy" id="36087"/>
    <lineage>
        <taxon>Eukaryota</taxon>
        <taxon>Metazoa</taxon>
        <taxon>Ecdysozoa</taxon>
        <taxon>Nematoda</taxon>
        <taxon>Enoplea</taxon>
        <taxon>Dorylaimia</taxon>
        <taxon>Trichinellida</taxon>
        <taxon>Trichuridae</taxon>
        <taxon>Trichuris</taxon>
    </lineage>
</organism>
<keyword evidence="2" id="KW-0812">Transmembrane</keyword>
<feature type="compositionally biased region" description="Polar residues" evidence="1">
    <location>
        <begin position="262"/>
        <end position="289"/>
    </location>
</feature>